<proteinExistence type="predicted"/>
<name>A0ACB9LCL4_BAUVA</name>
<sequence>MLCSAPPGKSTSNWLDRLRSIKGIPTGDDLDLDFFLSNSDSAHSNSEATQLTQKRVRNRTLSSEISSADVDRPMSSVLAELFNMGGSLCQSSKLSGKKCPRKQNNPKFFFASSLSNSGIKEKDSDCTRKDDNVPAATTSFNNDRVDMKEESLDCGDILDDEKEMEQNGNDLLGFSKSEVTVIDTSCPVWKVDKLVFRKNDVWKVREKKGKSKPFVRKKRKGTLGLDKSCAEKKKPKLLHPQFEPSLETKTEEFITPSSQVRTSNVFNALCLNLYHMLILRSKVGNLLTTNKTTLCDVECVC</sequence>
<evidence type="ECO:0000313" key="1">
    <source>
        <dbReference type="EMBL" id="KAI4307026.1"/>
    </source>
</evidence>
<dbReference type="EMBL" id="CM039437">
    <property type="protein sequence ID" value="KAI4307026.1"/>
    <property type="molecule type" value="Genomic_DNA"/>
</dbReference>
<accession>A0ACB9LCL4</accession>
<keyword evidence="2" id="KW-1185">Reference proteome</keyword>
<comment type="caution">
    <text evidence="1">The sequence shown here is derived from an EMBL/GenBank/DDBJ whole genome shotgun (WGS) entry which is preliminary data.</text>
</comment>
<gene>
    <name evidence="1" type="ORF">L6164_030261</name>
</gene>
<evidence type="ECO:0000313" key="2">
    <source>
        <dbReference type="Proteomes" id="UP000828941"/>
    </source>
</evidence>
<dbReference type="Proteomes" id="UP000828941">
    <property type="component" value="Chromosome 12"/>
</dbReference>
<protein>
    <submittedName>
        <fullName evidence="1">Uncharacterized protein</fullName>
    </submittedName>
</protein>
<reference evidence="1 2" key="1">
    <citation type="journal article" date="2022" name="DNA Res.">
        <title>Chromosomal-level genome assembly of the orchid tree Bauhinia variegata (Leguminosae; Cercidoideae) supports the allotetraploid origin hypothesis of Bauhinia.</title>
        <authorList>
            <person name="Zhong Y."/>
            <person name="Chen Y."/>
            <person name="Zheng D."/>
            <person name="Pang J."/>
            <person name="Liu Y."/>
            <person name="Luo S."/>
            <person name="Meng S."/>
            <person name="Qian L."/>
            <person name="Wei D."/>
            <person name="Dai S."/>
            <person name="Zhou R."/>
        </authorList>
    </citation>
    <scope>NUCLEOTIDE SEQUENCE [LARGE SCALE GENOMIC DNA]</scope>
    <source>
        <strain evidence="1">BV-YZ2020</strain>
    </source>
</reference>
<organism evidence="1 2">
    <name type="scientific">Bauhinia variegata</name>
    <name type="common">Purple orchid tree</name>
    <name type="synonym">Phanera variegata</name>
    <dbReference type="NCBI Taxonomy" id="167791"/>
    <lineage>
        <taxon>Eukaryota</taxon>
        <taxon>Viridiplantae</taxon>
        <taxon>Streptophyta</taxon>
        <taxon>Embryophyta</taxon>
        <taxon>Tracheophyta</taxon>
        <taxon>Spermatophyta</taxon>
        <taxon>Magnoliopsida</taxon>
        <taxon>eudicotyledons</taxon>
        <taxon>Gunneridae</taxon>
        <taxon>Pentapetalae</taxon>
        <taxon>rosids</taxon>
        <taxon>fabids</taxon>
        <taxon>Fabales</taxon>
        <taxon>Fabaceae</taxon>
        <taxon>Cercidoideae</taxon>
        <taxon>Cercideae</taxon>
        <taxon>Bauhiniinae</taxon>
        <taxon>Bauhinia</taxon>
    </lineage>
</organism>